<evidence type="ECO:0000313" key="1">
    <source>
        <dbReference type="EMBL" id="EMS11363.1"/>
    </source>
</evidence>
<reference evidence="1 2" key="1">
    <citation type="submission" date="2013-01" db="EMBL/GenBank/DDBJ databases">
        <authorList>
            <person name="Inman J."/>
            <person name="Zafar N."/>
            <person name="Lorenzi H."/>
            <person name="Caler E."/>
        </authorList>
    </citation>
    <scope>NUCLEOTIDE SEQUENCE [LARGE SCALE GENOMIC DNA]</scope>
    <source>
        <strain evidence="1 2">HM-3:IMSS</strain>
    </source>
</reference>
<protein>
    <submittedName>
        <fullName evidence="1">Uncharacterized protein</fullName>
    </submittedName>
</protein>
<dbReference type="EMBL" id="KB638752">
    <property type="protein sequence ID" value="EMS11363.1"/>
    <property type="molecule type" value="Genomic_DNA"/>
</dbReference>
<accession>M7WUG9</accession>
<dbReference type="AlphaFoldDB" id="M7WUG9"/>
<name>M7WUG9_ENTHI</name>
<proteinExistence type="predicted"/>
<sequence>MNSSAYIKNALNDLTKELSIIIKHLSATNLSPEGDSLIHAIALWTRQVSFIKEFNYDDTLFGYLDYLIADAQVLIIENEKLIEILSQFRFLYNRDYAIHFK</sequence>
<dbReference type="Proteomes" id="UP000030780">
    <property type="component" value="Unassembled WGS sequence"/>
</dbReference>
<dbReference type="VEuPathDB" id="AmoebaDB:KM1_220010"/>
<gene>
    <name evidence="1" type="ORF">KM1_220010</name>
</gene>
<organism evidence="1 2">
    <name type="scientific">Entamoeba histolytica HM-3:IMSS</name>
    <dbReference type="NCBI Taxonomy" id="885315"/>
    <lineage>
        <taxon>Eukaryota</taxon>
        <taxon>Amoebozoa</taxon>
        <taxon>Evosea</taxon>
        <taxon>Archamoebae</taxon>
        <taxon>Mastigamoebida</taxon>
        <taxon>Entamoebidae</taxon>
        <taxon>Entamoeba</taxon>
    </lineage>
</organism>
<evidence type="ECO:0000313" key="2">
    <source>
        <dbReference type="Proteomes" id="UP000030780"/>
    </source>
</evidence>